<evidence type="ECO:0000313" key="2">
    <source>
        <dbReference type="EMBL" id="KDC52873.1"/>
    </source>
</evidence>
<name>A0ABD3YD50_9GAMM</name>
<gene>
    <name evidence="2" type="ORF">DC53_02805</name>
</gene>
<keyword evidence="1" id="KW-0472">Membrane</keyword>
<proteinExistence type="predicted"/>
<keyword evidence="1" id="KW-0812">Transmembrane</keyword>
<dbReference type="EMBL" id="JJNZ01000008">
    <property type="protein sequence ID" value="KDC52873.1"/>
    <property type="molecule type" value="Genomic_DNA"/>
</dbReference>
<keyword evidence="1" id="KW-1133">Transmembrane helix</keyword>
<dbReference type="RefSeq" id="WP_033028539.1">
    <property type="nucleotide sequence ID" value="NZ_JJNZ01000008.1"/>
</dbReference>
<sequence length="77" mass="8618">MNESTKIELAALYLKLYPWVRIAINIFILFFAISWVINSSDELKEPIIVTMLAASAVLDMVATLFDKAAKQLSSGRL</sequence>
<dbReference type="Proteomes" id="UP000027154">
    <property type="component" value="Unassembled WGS sequence"/>
</dbReference>
<evidence type="ECO:0000313" key="3">
    <source>
        <dbReference type="Proteomes" id="UP000027154"/>
    </source>
</evidence>
<organism evidence="2 3">
    <name type="scientific">Pseudoalteromonas fuliginea</name>
    <dbReference type="NCBI Taxonomy" id="1872678"/>
    <lineage>
        <taxon>Bacteria</taxon>
        <taxon>Pseudomonadati</taxon>
        <taxon>Pseudomonadota</taxon>
        <taxon>Gammaproteobacteria</taxon>
        <taxon>Alteromonadales</taxon>
        <taxon>Pseudoalteromonadaceae</taxon>
        <taxon>Pseudoalteromonas</taxon>
    </lineage>
</organism>
<protein>
    <submittedName>
        <fullName evidence="2">Uncharacterized protein</fullName>
    </submittedName>
</protein>
<comment type="caution">
    <text evidence="2">The sequence shown here is derived from an EMBL/GenBank/DDBJ whole genome shotgun (WGS) entry which is preliminary data.</text>
</comment>
<dbReference type="AlphaFoldDB" id="A0ABD3YD50"/>
<accession>A0ABD3YD50</accession>
<reference evidence="2 3" key="1">
    <citation type="submission" date="2014-04" db="EMBL/GenBank/DDBJ databases">
        <title>Pseudoalteromonas galatheae sp. nov., isolated from a deep-sea polychaete near Canal Concepcion, Chile.</title>
        <authorList>
            <person name="Machado H.R."/>
            <person name="Gram L."/>
            <person name="Vynne N.G."/>
        </authorList>
    </citation>
    <scope>NUCLEOTIDE SEQUENCE [LARGE SCALE GENOMIC DNA]</scope>
    <source>
        <strain evidence="2 3">KMM216</strain>
    </source>
</reference>
<feature type="transmembrane region" description="Helical" evidence="1">
    <location>
        <begin position="12"/>
        <end position="35"/>
    </location>
</feature>
<evidence type="ECO:0000256" key="1">
    <source>
        <dbReference type="SAM" id="Phobius"/>
    </source>
</evidence>
<feature type="transmembrane region" description="Helical" evidence="1">
    <location>
        <begin position="47"/>
        <end position="65"/>
    </location>
</feature>